<protein>
    <submittedName>
        <fullName evidence="1">Uncharacterized protein</fullName>
    </submittedName>
</protein>
<proteinExistence type="predicted"/>
<comment type="caution">
    <text evidence="1">The sequence shown here is derived from an EMBL/GenBank/DDBJ whole genome shotgun (WGS) entry which is preliminary data.</text>
</comment>
<gene>
    <name evidence="1" type="ORF">C0601_01430</name>
</gene>
<organism evidence="1 2">
    <name type="scientific">Muiribacterium halophilum</name>
    <dbReference type="NCBI Taxonomy" id="2053465"/>
    <lineage>
        <taxon>Bacteria</taxon>
        <taxon>Candidatus Muiribacteriota</taxon>
        <taxon>Candidatus Muiribacteriia</taxon>
        <taxon>Candidatus Muiribacteriales</taxon>
        <taxon>Candidatus Muiribacteriaceae</taxon>
        <taxon>Candidatus Muiribacterium</taxon>
    </lineage>
</organism>
<evidence type="ECO:0000313" key="1">
    <source>
        <dbReference type="EMBL" id="PLX19544.1"/>
    </source>
</evidence>
<reference evidence="1 2" key="1">
    <citation type="submission" date="2017-11" db="EMBL/GenBank/DDBJ databases">
        <title>Genome-resolved metagenomics identifies genetic mobility, metabolic interactions, and unexpected diversity in perchlorate-reducing communities.</title>
        <authorList>
            <person name="Barnum T.P."/>
            <person name="Figueroa I.A."/>
            <person name="Carlstrom C.I."/>
            <person name="Lucas L.N."/>
            <person name="Engelbrektson A.L."/>
            <person name="Coates J.D."/>
        </authorList>
    </citation>
    <scope>NUCLEOTIDE SEQUENCE [LARGE SCALE GENOMIC DNA]</scope>
    <source>
        <strain evidence="1">BM706</strain>
    </source>
</reference>
<accession>A0A2N5ZLK3</accession>
<dbReference type="AlphaFoldDB" id="A0A2N5ZLK3"/>
<dbReference type="EMBL" id="PKTG01000025">
    <property type="protein sequence ID" value="PLX19544.1"/>
    <property type="molecule type" value="Genomic_DNA"/>
</dbReference>
<dbReference type="Proteomes" id="UP000234857">
    <property type="component" value="Unassembled WGS sequence"/>
</dbReference>
<name>A0A2N5ZLK3_MUIH1</name>
<evidence type="ECO:0000313" key="2">
    <source>
        <dbReference type="Proteomes" id="UP000234857"/>
    </source>
</evidence>
<sequence>MKEKDRKFIIDIFELDESGYEKLIGEVKSVSEKGEENLDDYINGLTENLPGRDAYEVKKILVHRLD</sequence>